<evidence type="ECO:0000256" key="1">
    <source>
        <dbReference type="ARBA" id="ARBA00004519"/>
    </source>
</evidence>
<dbReference type="Pfam" id="PF25917">
    <property type="entry name" value="BSH_RND"/>
    <property type="match status" value="1"/>
</dbReference>
<dbReference type="KEGG" id="apac:S7S_07265"/>
<dbReference type="SUPFAM" id="SSF111369">
    <property type="entry name" value="HlyD-like secretion proteins"/>
    <property type="match status" value="1"/>
</dbReference>
<sequence length="384" mass="41043">MLTALLAACSDSAPPGEQQAPEVGYITVQSQSVTLQRELPGRTNPYQIAEVRPQVTGVIKERLFEEGAEVKAGDPLYQIDDRLYRAAVASAQADLARARAASESARLTIRRFERLVEMKAVSQQEHDEARAAYDESAAAVAAAEAALQTARINLDYATITAPIDGRIGRSTVTAGALVTANQAQALTTIRQLDPIYVDLTQSNNELRQLRAAMEAGQLQKVSDDEARVTLLMEDGSQYEHPGALQFAEYSVDEGTGSVALRALFPNPEGNLLPGMFVRARLPEGRRSDAVLVPQKGIARDPRGNATAMLVSADNTAEQRPVVAERAIGNQWLISEGLQAGDKLILEGLQKIRPGAPVRAVELDADQAEPASGDSAPAAAADTAR</sequence>
<evidence type="ECO:0000259" key="6">
    <source>
        <dbReference type="Pfam" id="PF25944"/>
    </source>
</evidence>
<evidence type="ECO:0000313" key="8">
    <source>
        <dbReference type="EMBL" id="AJD47869.1"/>
    </source>
</evidence>
<comment type="similarity">
    <text evidence="2">Belongs to the membrane fusion protein (MFP) (TC 8.A.1) family.</text>
</comment>
<accession>A0A0B4XI72</accession>
<gene>
    <name evidence="8" type="ORF">S7S_07265</name>
</gene>
<dbReference type="NCBIfam" id="TIGR01730">
    <property type="entry name" value="RND_mfp"/>
    <property type="match status" value="1"/>
</dbReference>
<dbReference type="Gene3D" id="2.40.420.20">
    <property type="match status" value="1"/>
</dbReference>
<dbReference type="InterPro" id="IPR006143">
    <property type="entry name" value="RND_pump_MFP"/>
</dbReference>
<dbReference type="Pfam" id="PF25944">
    <property type="entry name" value="Beta-barrel_RND"/>
    <property type="match status" value="1"/>
</dbReference>
<dbReference type="Pfam" id="PF25967">
    <property type="entry name" value="RND-MFP_C"/>
    <property type="match status" value="1"/>
</dbReference>
<name>A0A0B4XI72_9GAMM</name>
<keyword evidence="9" id="KW-1185">Reference proteome</keyword>
<feature type="domain" description="Multidrug resistance protein MdtA-like barrel-sandwich hybrid" evidence="5">
    <location>
        <begin position="48"/>
        <end position="189"/>
    </location>
</feature>
<feature type="region of interest" description="Disordered" evidence="3">
    <location>
        <begin position="360"/>
        <end position="384"/>
    </location>
</feature>
<feature type="compositionally biased region" description="Low complexity" evidence="3">
    <location>
        <begin position="367"/>
        <end position="384"/>
    </location>
</feature>
<dbReference type="AlphaFoldDB" id="A0A0B4XI72"/>
<feature type="domain" description="Multidrug resistance protein MdtA-like C-terminal permuted SH3" evidence="7">
    <location>
        <begin position="288"/>
        <end position="350"/>
    </location>
</feature>
<evidence type="ECO:0000259" key="4">
    <source>
        <dbReference type="Pfam" id="PF25876"/>
    </source>
</evidence>
<dbReference type="HOGENOM" id="CLU_018816_2_1_6"/>
<comment type="subcellular location">
    <subcellularLocation>
        <location evidence="1">Cell inner membrane</location>
        <topology evidence="1">Lipid-anchor</topology>
    </subcellularLocation>
</comment>
<dbReference type="PANTHER" id="PTHR30158:SF3">
    <property type="entry name" value="MULTIDRUG EFFLUX PUMP SUBUNIT ACRA-RELATED"/>
    <property type="match status" value="1"/>
</dbReference>
<evidence type="ECO:0000313" key="9">
    <source>
        <dbReference type="Proteomes" id="UP000006764"/>
    </source>
</evidence>
<dbReference type="Pfam" id="PF25876">
    <property type="entry name" value="HH_MFP_RND"/>
    <property type="match status" value="1"/>
</dbReference>
<dbReference type="Gene3D" id="2.40.30.170">
    <property type="match status" value="1"/>
</dbReference>
<dbReference type="Gene3D" id="2.40.50.100">
    <property type="match status" value="1"/>
</dbReference>
<evidence type="ECO:0000256" key="2">
    <source>
        <dbReference type="ARBA" id="ARBA00009477"/>
    </source>
</evidence>
<dbReference type="FunFam" id="2.40.420.20:FF:000001">
    <property type="entry name" value="Efflux RND transporter periplasmic adaptor subunit"/>
    <property type="match status" value="1"/>
</dbReference>
<protein>
    <submittedName>
        <fullName evidence="8">Multidrug/solvent RND membrane fusion protein</fullName>
    </submittedName>
</protein>
<dbReference type="EMBL" id="CP004387">
    <property type="protein sequence ID" value="AJD47869.1"/>
    <property type="molecule type" value="Genomic_DNA"/>
</dbReference>
<dbReference type="GO" id="GO:0022857">
    <property type="term" value="F:transmembrane transporter activity"/>
    <property type="evidence" value="ECO:0007669"/>
    <property type="project" value="InterPro"/>
</dbReference>
<dbReference type="PANTHER" id="PTHR30158">
    <property type="entry name" value="ACRA/E-RELATED COMPONENT OF DRUG EFFLUX TRANSPORTER"/>
    <property type="match status" value="1"/>
</dbReference>
<dbReference type="Gene3D" id="1.10.287.470">
    <property type="entry name" value="Helix hairpin bin"/>
    <property type="match status" value="1"/>
</dbReference>
<reference evidence="8 9" key="1">
    <citation type="journal article" date="2012" name="J. Bacteriol.">
        <title>Genome sequence of an alkane-degrading bacterium, Alcanivorax pacificus type strain W11-5, isolated from deep sea sediment.</title>
        <authorList>
            <person name="Lai Q."/>
            <person name="Shao Z."/>
        </authorList>
    </citation>
    <scope>NUCLEOTIDE SEQUENCE [LARGE SCALE GENOMIC DNA]</scope>
    <source>
        <strain evidence="8 9">W11-5</strain>
    </source>
</reference>
<organism evidence="8 9">
    <name type="scientific">Isoalcanivorax pacificus W11-5</name>
    <dbReference type="NCBI Taxonomy" id="391936"/>
    <lineage>
        <taxon>Bacteria</taxon>
        <taxon>Pseudomonadati</taxon>
        <taxon>Pseudomonadota</taxon>
        <taxon>Gammaproteobacteria</taxon>
        <taxon>Oceanospirillales</taxon>
        <taxon>Alcanivoracaceae</taxon>
        <taxon>Isoalcanivorax</taxon>
    </lineage>
</organism>
<dbReference type="InterPro" id="IPR058626">
    <property type="entry name" value="MdtA-like_b-barrel"/>
</dbReference>
<dbReference type="GO" id="GO:0005886">
    <property type="term" value="C:plasma membrane"/>
    <property type="evidence" value="ECO:0007669"/>
    <property type="project" value="UniProtKB-SubCell"/>
</dbReference>
<dbReference type="InterPro" id="IPR058627">
    <property type="entry name" value="MdtA-like_C"/>
</dbReference>
<dbReference type="InterPro" id="IPR058625">
    <property type="entry name" value="MdtA-like_BSH"/>
</dbReference>
<proteinExistence type="inferred from homology"/>
<feature type="domain" description="Multidrug resistance protein MdtA-like beta-barrel" evidence="6">
    <location>
        <begin position="194"/>
        <end position="284"/>
    </location>
</feature>
<evidence type="ECO:0000256" key="3">
    <source>
        <dbReference type="SAM" id="MobiDB-lite"/>
    </source>
</evidence>
<dbReference type="RefSeq" id="WP_008739240.1">
    <property type="nucleotide sequence ID" value="NZ_CP004387.1"/>
</dbReference>
<dbReference type="InterPro" id="IPR058624">
    <property type="entry name" value="MdtA-like_HH"/>
</dbReference>
<evidence type="ECO:0000259" key="5">
    <source>
        <dbReference type="Pfam" id="PF25917"/>
    </source>
</evidence>
<dbReference type="STRING" id="391936.S7S_07265"/>
<evidence type="ECO:0000259" key="7">
    <source>
        <dbReference type="Pfam" id="PF25967"/>
    </source>
</evidence>
<dbReference type="Proteomes" id="UP000006764">
    <property type="component" value="Chromosome"/>
</dbReference>
<feature type="domain" description="Multidrug resistance protein MdtA-like alpha-helical hairpin" evidence="4">
    <location>
        <begin position="88"/>
        <end position="157"/>
    </location>
</feature>
<dbReference type="GO" id="GO:0046677">
    <property type="term" value="P:response to antibiotic"/>
    <property type="evidence" value="ECO:0007669"/>
    <property type="project" value="TreeGrafter"/>
</dbReference>